<dbReference type="CDD" id="cd09726">
    <property type="entry name" value="RAMP_I_III"/>
    <property type="match status" value="2"/>
</dbReference>
<dbReference type="InterPro" id="IPR005537">
    <property type="entry name" value="RAMP_III_fam"/>
</dbReference>
<dbReference type="OrthoDB" id="1063910at2"/>
<dbReference type="Proteomes" id="UP000029738">
    <property type="component" value="Unassembled WGS sequence"/>
</dbReference>
<dbReference type="RefSeq" id="WP_038071720.1">
    <property type="nucleotide sequence ID" value="NZ_JHEG04000001.1"/>
</dbReference>
<feature type="domain" description="CRISPR type III-associated protein" evidence="2">
    <location>
        <begin position="26"/>
        <end position="190"/>
    </location>
</feature>
<sequence length="470" mass="52264">MSCARIHIRNQRQIIERIIIKGVLILDTPTCFGSGDNDSDIDIEILRDSIEDKALLMGSSIAGALRNYLGEHNNASDTKNDLILFGGERSDDDGEQSPLLVNDALSNDAIGLELRDGVKINSITKTADDGAKYDLEFLESGTQFNLYFELLIDEKSEREQLIRELIISLQGLETGKIRLGIKKTRGFGRCHVEKWQVFQFDLRDYKQRIKWLKFPHWETGLLEGSPTHGNIADALGVTTAEEDKRQHLTIQATFTLASPLLIRSGQASTDKAPDVVHLKSRRNGEAKAILSGTSLTGALRHRAERIVNTIQKHTNIINEIFGFVDEKTKKARASRLVVDEVEINDATDLVQNRIAIDRFTGGALDGALFNEQPVFGNDKTKLTITLQLRHPKEPEIGLLLLLLKDLWTGDLTVGGTSSIGRGRLKGENATIQYGDKNWAIVQNSSNKDLTIDNPEELNQFVAALHLEVTP</sequence>
<protein>
    <recommendedName>
        <fullName evidence="2">CRISPR type III-associated protein domain-containing protein</fullName>
    </recommendedName>
</protein>
<evidence type="ECO:0000259" key="2">
    <source>
        <dbReference type="Pfam" id="PF03787"/>
    </source>
</evidence>
<evidence type="ECO:0000256" key="1">
    <source>
        <dbReference type="ARBA" id="ARBA00023118"/>
    </source>
</evidence>
<dbReference type="STRING" id="1479485.DA73_0235365"/>
<dbReference type="EMBL" id="JHEG02000059">
    <property type="protein sequence ID" value="KIE06618.1"/>
    <property type="molecule type" value="Genomic_DNA"/>
</dbReference>
<evidence type="ECO:0000313" key="5">
    <source>
        <dbReference type="Proteomes" id="UP000029738"/>
    </source>
</evidence>
<evidence type="ECO:0000313" key="4">
    <source>
        <dbReference type="EMBL" id="KIE06618.1"/>
    </source>
</evidence>
<comment type="caution">
    <text evidence="4">The sequence shown here is derived from an EMBL/GenBank/DDBJ whole genome shotgun (WGS) entry which is preliminary data.</text>
</comment>
<dbReference type="GO" id="GO:0051607">
    <property type="term" value="P:defense response to virus"/>
    <property type="evidence" value="ECO:0007669"/>
    <property type="project" value="UniProtKB-KW"/>
</dbReference>
<dbReference type="AlphaFoldDB" id="A0A0C1QRZ3"/>
<dbReference type="PANTHER" id="PTHR35579">
    <property type="entry name" value="CRISPR SYSTEM CMS ENDORIBONUCLEASE CSM3"/>
    <property type="match status" value="1"/>
</dbReference>
<dbReference type="InterPro" id="IPR052216">
    <property type="entry name" value="CRISPR_Csm3_endoribonuclease"/>
</dbReference>
<keyword evidence="1" id="KW-0051">Antiviral defense</keyword>
<dbReference type="PANTHER" id="PTHR35579:SF6">
    <property type="entry name" value="DUF324 DOMAIN-CONTAINING PROTEIN"/>
    <property type="match status" value="1"/>
</dbReference>
<name>A0A0C1QRZ3_9CYAN</name>
<evidence type="ECO:0000313" key="3">
    <source>
        <dbReference type="EMBL" id="KAF3890051.1"/>
    </source>
</evidence>
<gene>
    <name evidence="4" type="ORF">DA73_0235365</name>
    <name evidence="3" type="ORF">DA73_0400034780</name>
</gene>
<proteinExistence type="predicted"/>
<dbReference type="Pfam" id="PF03787">
    <property type="entry name" value="RAMPs"/>
    <property type="match status" value="2"/>
</dbReference>
<reference evidence="3" key="2">
    <citation type="submission" date="2019-11" db="EMBL/GenBank/DDBJ databases">
        <title>Improved Assembly of Tolypothrix boutellei genome.</title>
        <authorList>
            <person name="Sarangi A.N."/>
            <person name="Mukherjee M."/>
            <person name="Ghosh S."/>
            <person name="Singh D."/>
            <person name="Das A."/>
            <person name="Kant S."/>
            <person name="Prusty A."/>
            <person name="Tripathy S."/>
        </authorList>
    </citation>
    <scope>NUCLEOTIDE SEQUENCE</scope>
    <source>
        <strain evidence="3">VB521301</strain>
    </source>
</reference>
<organism evidence="4">
    <name type="scientific">Tolypothrix bouteillei VB521301</name>
    <dbReference type="NCBI Taxonomy" id="1479485"/>
    <lineage>
        <taxon>Bacteria</taxon>
        <taxon>Bacillati</taxon>
        <taxon>Cyanobacteriota</taxon>
        <taxon>Cyanophyceae</taxon>
        <taxon>Nostocales</taxon>
        <taxon>Tolypothrichaceae</taxon>
        <taxon>Tolypothrix</taxon>
    </lineage>
</organism>
<feature type="domain" description="CRISPR type III-associated protein" evidence="2">
    <location>
        <begin position="253"/>
        <end position="425"/>
    </location>
</feature>
<reference evidence="4" key="1">
    <citation type="journal article" date="2015" name="Genome Announc.">
        <title>Draft Genome Sequence of Tolypothrix boutellei Strain VB521301.</title>
        <authorList>
            <person name="Chandrababunaidu M.M."/>
            <person name="Singh D."/>
            <person name="Sen D."/>
            <person name="Bhan S."/>
            <person name="Das S."/>
            <person name="Gupta A."/>
            <person name="Adhikary S.P."/>
            <person name="Tripathy S."/>
        </authorList>
    </citation>
    <scope>NUCLEOTIDE SEQUENCE</scope>
    <source>
        <strain evidence="4">VB521301</strain>
    </source>
</reference>
<accession>A0A0C1QRZ3</accession>
<dbReference type="EMBL" id="JHEG04000001">
    <property type="protein sequence ID" value="KAF3890051.1"/>
    <property type="molecule type" value="Genomic_DNA"/>
</dbReference>
<keyword evidence="5" id="KW-1185">Reference proteome</keyword>